<keyword evidence="2" id="KW-1185">Reference proteome</keyword>
<reference evidence="1" key="1">
    <citation type="journal article" date="2019" name="bioRxiv">
        <title>The Genome of the Zebra Mussel, Dreissena polymorpha: A Resource for Invasive Species Research.</title>
        <authorList>
            <person name="McCartney M.A."/>
            <person name="Auch B."/>
            <person name="Kono T."/>
            <person name="Mallez S."/>
            <person name="Zhang Y."/>
            <person name="Obille A."/>
            <person name="Becker A."/>
            <person name="Abrahante J.E."/>
            <person name="Garbe J."/>
            <person name="Badalamenti J.P."/>
            <person name="Herman A."/>
            <person name="Mangelson H."/>
            <person name="Liachko I."/>
            <person name="Sullivan S."/>
            <person name="Sone E.D."/>
            <person name="Koren S."/>
            <person name="Silverstein K.A.T."/>
            <person name="Beckman K.B."/>
            <person name="Gohl D.M."/>
        </authorList>
    </citation>
    <scope>NUCLEOTIDE SEQUENCE</scope>
    <source>
        <strain evidence="1">Duluth1</strain>
        <tissue evidence="1">Whole animal</tissue>
    </source>
</reference>
<protein>
    <submittedName>
        <fullName evidence="1">Uncharacterized protein</fullName>
    </submittedName>
</protein>
<comment type="caution">
    <text evidence="1">The sequence shown here is derived from an EMBL/GenBank/DDBJ whole genome shotgun (WGS) entry which is preliminary data.</text>
</comment>
<organism evidence="1 2">
    <name type="scientific">Dreissena polymorpha</name>
    <name type="common">Zebra mussel</name>
    <name type="synonym">Mytilus polymorpha</name>
    <dbReference type="NCBI Taxonomy" id="45954"/>
    <lineage>
        <taxon>Eukaryota</taxon>
        <taxon>Metazoa</taxon>
        <taxon>Spiralia</taxon>
        <taxon>Lophotrochozoa</taxon>
        <taxon>Mollusca</taxon>
        <taxon>Bivalvia</taxon>
        <taxon>Autobranchia</taxon>
        <taxon>Heteroconchia</taxon>
        <taxon>Euheterodonta</taxon>
        <taxon>Imparidentia</taxon>
        <taxon>Neoheterodontei</taxon>
        <taxon>Myida</taxon>
        <taxon>Dreissenoidea</taxon>
        <taxon>Dreissenidae</taxon>
        <taxon>Dreissena</taxon>
    </lineage>
</organism>
<dbReference type="EMBL" id="JAIWYP010000006">
    <property type="protein sequence ID" value="KAH3814767.1"/>
    <property type="molecule type" value="Genomic_DNA"/>
</dbReference>
<gene>
    <name evidence="1" type="ORF">DPMN_143277</name>
</gene>
<dbReference type="AlphaFoldDB" id="A0A9D4GDB2"/>
<name>A0A9D4GDB2_DREPO</name>
<evidence type="ECO:0000313" key="1">
    <source>
        <dbReference type="EMBL" id="KAH3814767.1"/>
    </source>
</evidence>
<dbReference type="Proteomes" id="UP000828390">
    <property type="component" value="Unassembled WGS sequence"/>
</dbReference>
<accession>A0A9D4GDB2</accession>
<reference evidence="1" key="2">
    <citation type="submission" date="2020-11" db="EMBL/GenBank/DDBJ databases">
        <authorList>
            <person name="McCartney M.A."/>
            <person name="Auch B."/>
            <person name="Kono T."/>
            <person name="Mallez S."/>
            <person name="Becker A."/>
            <person name="Gohl D.M."/>
            <person name="Silverstein K.A.T."/>
            <person name="Koren S."/>
            <person name="Bechman K.B."/>
            <person name="Herman A."/>
            <person name="Abrahante J.E."/>
            <person name="Garbe J."/>
        </authorList>
    </citation>
    <scope>NUCLEOTIDE SEQUENCE</scope>
    <source>
        <strain evidence="1">Duluth1</strain>
        <tissue evidence="1">Whole animal</tissue>
    </source>
</reference>
<sequence length="82" mass="8736">MLIGAQEDVLTVDRGQARYHRVPLTTKALTDLLATVSVLVTSCGGFAINGRSAKGSTMASTSSCIQNIHEHRDSIATTVYVE</sequence>
<proteinExistence type="predicted"/>
<evidence type="ECO:0000313" key="2">
    <source>
        <dbReference type="Proteomes" id="UP000828390"/>
    </source>
</evidence>